<gene>
    <name evidence="2" type="ORF">I6E12_07575</name>
</gene>
<dbReference type="Pfam" id="PF16255">
    <property type="entry name" value="Lipase_GDSL_lke"/>
    <property type="match status" value="1"/>
</dbReference>
<evidence type="ECO:0000313" key="3">
    <source>
        <dbReference type="Proteomes" id="UP001200470"/>
    </source>
</evidence>
<dbReference type="RefSeq" id="WP_301638150.1">
    <property type="nucleotide sequence ID" value="NZ_JADYTN010000014.1"/>
</dbReference>
<dbReference type="SUPFAM" id="SSF52266">
    <property type="entry name" value="SGNH hydrolase"/>
    <property type="match status" value="1"/>
</dbReference>
<organism evidence="2 3">
    <name type="scientific">Xylanibacter brevis</name>
    <dbReference type="NCBI Taxonomy" id="83231"/>
    <lineage>
        <taxon>Bacteria</taxon>
        <taxon>Pseudomonadati</taxon>
        <taxon>Bacteroidota</taxon>
        <taxon>Bacteroidia</taxon>
        <taxon>Bacteroidales</taxon>
        <taxon>Prevotellaceae</taxon>
        <taxon>Xylanibacter</taxon>
    </lineage>
</organism>
<evidence type="ECO:0000256" key="1">
    <source>
        <dbReference type="SAM" id="SignalP"/>
    </source>
</evidence>
<reference evidence="2 3" key="1">
    <citation type="submission" date="2020-12" db="EMBL/GenBank/DDBJ databases">
        <title>Whole genome sequences of gut porcine anaerobes.</title>
        <authorList>
            <person name="Kubasova T."/>
            <person name="Jahodarova E."/>
            <person name="Rychlik I."/>
        </authorList>
    </citation>
    <scope>NUCLEOTIDE SEQUENCE [LARGE SCALE GENOMIC DNA]</scope>
    <source>
        <strain evidence="2 3">An925</strain>
    </source>
</reference>
<feature type="signal peptide" evidence="1">
    <location>
        <begin position="1"/>
        <end position="24"/>
    </location>
</feature>
<comment type="caution">
    <text evidence="2">The sequence shown here is derived from an EMBL/GenBank/DDBJ whole genome shotgun (WGS) entry which is preliminary data.</text>
</comment>
<dbReference type="InterPro" id="IPR032588">
    <property type="entry name" value="Lipase_GDSL_lke"/>
</dbReference>
<feature type="chain" id="PRO_5046033791" description="SGNH/GDSL hydrolase family protein" evidence="1">
    <location>
        <begin position="25"/>
        <end position="229"/>
    </location>
</feature>
<dbReference type="CDD" id="cd00229">
    <property type="entry name" value="SGNH_hydrolase"/>
    <property type="match status" value="1"/>
</dbReference>
<keyword evidence="3" id="KW-1185">Reference proteome</keyword>
<dbReference type="EMBL" id="JADYTN010000014">
    <property type="protein sequence ID" value="MCF2563968.1"/>
    <property type="molecule type" value="Genomic_DNA"/>
</dbReference>
<dbReference type="InterPro" id="IPR036514">
    <property type="entry name" value="SGNH_hydro_sf"/>
</dbReference>
<accession>A0ABS9CG23</accession>
<proteinExistence type="predicted"/>
<name>A0ABS9CG23_9BACT</name>
<protein>
    <recommendedName>
        <fullName evidence="4">SGNH/GDSL hydrolase family protein</fullName>
    </recommendedName>
</protein>
<sequence length="229" mass="25809">MKTKQLIILVGAMLCCAASLMAQAKPSVAILGDSYSTFKGYVQPDTNAVWYPQSDVKNNDVQDITQLWWYQFICDNGFRLSQNNSFSGATICHTGYDEADYSDRSYVTRLNNLLPADLIFVFGGTNDSWAKSPIGNYQYGGWSNRDLYQFRPAMAYLLDGIQKHYPGTTVYVIINDGLTDEITTSMKTVCDHYQVKYIQLECIDKQWGHPSQKGMKQIAAQVAKAVCRQ</sequence>
<evidence type="ECO:0000313" key="2">
    <source>
        <dbReference type="EMBL" id="MCF2563968.1"/>
    </source>
</evidence>
<evidence type="ECO:0008006" key="4">
    <source>
        <dbReference type="Google" id="ProtNLM"/>
    </source>
</evidence>
<keyword evidence="1" id="KW-0732">Signal</keyword>
<dbReference type="Proteomes" id="UP001200470">
    <property type="component" value="Unassembled WGS sequence"/>
</dbReference>
<dbReference type="Gene3D" id="3.40.50.1110">
    <property type="entry name" value="SGNH hydrolase"/>
    <property type="match status" value="1"/>
</dbReference>